<dbReference type="EMBL" id="JANPWB010000013">
    <property type="protein sequence ID" value="KAJ1108250.1"/>
    <property type="molecule type" value="Genomic_DNA"/>
</dbReference>
<evidence type="ECO:0000313" key="1">
    <source>
        <dbReference type="EMBL" id="KAJ1108250.1"/>
    </source>
</evidence>
<reference evidence="1" key="1">
    <citation type="journal article" date="2022" name="bioRxiv">
        <title>Sequencing and chromosome-scale assembly of the giantPleurodeles waltlgenome.</title>
        <authorList>
            <person name="Brown T."/>
            <person name="Elewa A."/>
            <person name="Iarovenko S."/>
            <person name="Subramanian E."/>
            <person name="Araus A.J."/>
            <person name="Petzold A."/>
            <person name="Susuki M."/>
            <person name="Suzuki K.-i.T."/>
            <person name="Hayashi T."/>
            <person name="Toyoda A."/>
            <person name="Oliveira C."/>
            <person name="Osipova E."/>
            <person name="Leigh N.D."/>
            <person name="Simon A."/>
            <person name="Yun M.H."/>
        </authorList>
    </citation>
    <scope>NUCLEOTIDE SEQUENCE</scope>
    <source>
        <strain evidence="1">20211129_DDA</strain>
        <tissue evidence="1">Liver</tissue>
    </source>
</reference>
<gene>
    <name evidence="1" type="ORF">NDU88_005631</name>
</gene>
<sequence>MARRKKIQVMGVRERTAGPSIKLFLEDLVSQTLPLKRLSHFTIKRAHGAPILPPKTKVPPRTIIARMFKHRDHDAILQAVHVQGDVRFENVTLRFFPDFTLQVRLYGGQKSIVSRGTEIYDAVPGQPLCDREGQGT</sequence>
<dbReference type="Proteomes" id="UP001066276">
    <property type="component" value="Chromosome 9"/>
</dbReference>
<name>A0AAV7MZX4_PLEWA</name>
<dbReference type="AlphaFoldDB" id="A0AAV7MZX4"/>
<protein>
    <submittedName>
        <fullName evidence="1">Uncharacterized protein</fullName>
    </submittedName>
</protein>
<evidence type="ECO:0000313" key="2">
    <source>
        <dbReference type="Proteomes" id="UP001066276"/>
    </source>
</evidence>
<accession>A0AAV7MZX4</accession>
<keyword evidence="2" id="KW-1185">Reference proteome</keyword>
<organism evidence="1 2">
    <name type="scientific">Pleurodeles waltl</name>
    <name type="common">Iberian ribbed newt</name>
    <dbReference type="NCBI Taxonomy" id="8319"/>
    <lineage>
        <taxon>Eukaryota</taxon>
        <taxon>Metazoa</taxon>
        <taxon>Chordata</taxon>
        <taxon>Craniata</taxon>
        <taxon>Vertebrata</taxon>
        <taxon>Euteleostomi</taxon>
        <taxon>Amphibia</taxon>
        <taxon>Batrachia</taxon>
        <taxon>Caudata</taxon>
        <taxon>Salamandroidea</taxon>
        <taxon>Salamandridae</taxon>
        <taxon>Pleurodelinae</taxon>
        <taxon>Pleurodeles</taxon>
    </lineage>
</organism>
<dbReference type="Gene3D" id="3.30.70.1820">
    <property type="entry name" value="L1 transposable element, RRM domain"/>
    <property type="match status" value="1"/>
</dbReference>
<comment type="caution">
    <text evidence="1">The sequence shown here is derived from an EMBL/GenBank/DDBJ whole genome shotgun (WGS) entry which is preliminary data.</text>
</comment>
<proteinExistence type="predicted"/>